<proteinExistence type="predicted"/>
<sequence length="106" mass="11951">LSPCDATVKYDDYQGKLNDGSSKLSMANTVKVEADDKLQMEDECEEDDQEDEEEDEGTVTATTSSSTRVKHRRESAEVAKKKLRLDLRPNEFKNLSENNNGEVNVH</sequence>
<evidence type="ECO:0000313" key="2">
    <source>
        <dbReference type="WBParaSite" id="ASIM_0001685601-mRNA-1"/>
    </source>
</evidence>
<dbReference type="AlphaFoldDB" id="A0A0M3K7B5"/>
<dbReference type="WBParaSite" id="ASIM_0001685601-mRNA-1">
    <property type="protein sequence ID" value="ASIM_0001685601-mRNA-1"/>
    <property type="gene ID" value="ASIM_0001685601"/>
</dbReference>
<feature type="compositionally biased region" description="Polar residues" evidence="1">
    <location>
        <begin position="19"/>
        <end position="28"/>
    </location>
</feature>
<protein>
    <submittedName>
        <fullName evidence="2">Protein phosphatase inhibitor 2</fullName>
    </submittedName>
</protein>
<feature type="compositionally biased region" description="Low complexity" evidence="1">
    <location>
        <begin position="58"/>
        <end position="67"/>
    </location>
</feature>
<reference evidence="2" key="1">
    <citation type="submission" date="2017-02" db="UniProtKB">
        <authorList>
            <consortium name="WormBaseParasite"/>
        </authorList>
    </citation>
    <scope>IDENTIFICATION</scope>
</reference>
<evidence type="ECO:0000256" key="1">
    <source>
        <dbReference type="SAM" id="MobiDB-lite"/>
    </source>
</evidence>
<organism evidence="2">
    <name type="scientific">Anisakis simplex</name>
    <name type="common">Herring worm</name>
    <dbReference type="NCBI Taxonomy" id="6269"/>
    <lineage>
        <taxon>Eukaryota</taxon>
        <taxon>Metazoa</taxon>
        <taxon>Ecdysozoa</taxon>
        <taxon>Nematoda</taxon>
        <taxon>Chromadorea</taxon>
        <taxon>Rhabditida</taxon>
        <taxon>Spirurina</taxon>
        <taxon>Ascaridomorpha</taxon>
        <taxon>Ascaridoidea</taxon>
        <taxon>Anisakidae</taxon>
        <taxon>Anisakis</taxon>
        <taxon>Anisakis simplex complex</taxon>
    </lineage>
</organism>
<name>A0A0M3K7B5_ANISI</name>
<feature type="compositionally biased region" description="Acidic residues" evidence="1">
    <location>
        <begin position="41"/>
        <end position="57"/>
    </location>
</feature>
<feature type="compositionally biased region" description="Polar residues" evidence="1">
    <location>
        <begin position="93"/>
        <end position="106"/>
    </location>
</feature>
<feature type="compositionally biased region" description="Basic and acidic residues" evidence="1">
    <location>
        <begin position="74"/>
        <end position="91"/>
    </location>
</feature>
<feature type="region of interest" description="Disordered" evidence="1">
    <location>
        <begin position="1"/>
        <end position="106"/>
    </location>
</feature>
<accession>A0A0M3K7B5</accession>